<dbReference type="EMBL" id="VLNR01000006">
    <property type="protein sequence ID" value="TSE10504.1"/>
    <property type="molecule type" value="Genomic_DNA"/>
</dbReference>
<accession>A0A554VPT7</accession>
<reference evidence="2 3" key="1">
    <citation type="submission" date="2019-07" db="EMBL/GenBank/DDBJ databases">
        <title>The draft genome sequence of Aquimarina algiphila M91.</title>
        <authorList>
            <person name="Meng X."/>
        </authorList>
    </citation>
    <scope>NUCLEOTIDE SEQUENCE [LARGE SCALE GENOMIC DNA]</scope>
    <source>
        <strain evidence="2 3">M91</strain>
    </source>
</reference>
<name>A0A554VPT7_9FLAO</name>
<feature type="transmembrane region" description="Helical" evidence="1">
    <location>
        <begin position="30"/>
        <end position="47"/>
    </location>
</feature>
<dbReference type="GO" id="GO:0004180">
    <property type="term" value="F:carboxypeptidase activity"/>
    <property type="evidence" value="ECO:0007669"/>
    <property type="project" value="UniProtKB-KW"/>
</dbReference>
<sequence length="918" mass="105554">MNAPKQRILVWRFLNSFRSIFYILIKNRTLSYYSCLVFILLGNFLSAQSTISGTVKDSIANPIVSANVFLKQKDSQTIIAFAYTDQKGQYVLQSDATGEFTLSFSGLGYATQNVEVTLEDHIAIQKDAVLYATSYELDEVIIASERAITEKRDTIVFNASSFKQGEEAVVEDLLRKLPGVDVSETGTIKVDGREVEKVMVEGDDFFKKGYKLLTKNLNVDAVDKVEVLRRYSNNKLLKGIEESEKVALNLKLDEDFKREWFGSISPGYGVISEDRYDVDATVSSFGKKNKYFLLGSLNNIGEDVTDDVRGLIEAQNYDDEPGMVGENQRVYSLITLSAQVPGLKKSRTNFNNAELVSLNSIFKLSSKIDLKVLGLFNSDNTKFFREGFDAFFINTSSFTNTENYALGKTTNVGFGRVELNYDISETKMLEYEGKYNRSSVKTGSLLVFNDLENNEELDDTNALHDHMVKYSNRFKDNKVLLLTARYINEKKPQEYTTNQFLFEELFPAVQEVNRIQQFSENEFKYTGIKAHVLDRKKNKDLLDFSVGYEFREDELFSDFFLKENENIVLNPEEYKNSIKYQTHDLYLSSGYRKKLNNTSIGFNLEGHQLFNMLDETNQKVEESPVLVNSKLSFDWEINKRNRAFTYIENSNSNANISDLYSNYISTGYRNFSRGTGKFNQLNSIRIFAGYNLGNFGDRFIANISLSYIKDKDFLSTNSIITQNVIQTTKLIIPDREFYRINAGLDRYLRFIRNNIKIKFSYSQAEFKNIVNSTDLRSVENQNYKYGFEIRSGFRGIFNYHFGTTWDTTEIETTSVTNTATQNTSFLDLSFVVSSKLNLQLQSERYYFTNLENDDNTYNFIDFEINYKPNNKALSFSLIGNNLLNTESFRNYLVSDTNISSTAYRLLPRYALLKASYRF</sequence>
<keyword evidence="1" id="KW-0472">Membrane</keyword>
<keyword evidence="1" id="KW-0812">Transmembrane</keyword>
<dbReference type="Proteomes" id="UP000318833">
    <property type="component" value="Unassembled WGS sequence"/>
</dbReference>
<dbReference type="SUPFAM" id="SSF49464">
    <property type="entry name" value="Carboxypeptidase regulatory domain-like"/>
    <property type="match status" value="1"/>
</dbReference>
<evidence type="ECO:0000313" key="2">
    <source>
        <dbReference type="EMBL" id="TSE10504.1"/>
    </source>
</evidence>
<keyword evidence="2" id="KW-0121">Carboxypeptidase</keyword>
<dbReference type="RefSeq" id="WP_143915559.1">
    <property type="nucleotide sequence ID" value="NZ_CANMIK010000007.1"/>
</dbReference>
<dbReference type="SUPFAM" id="SSF56935">
    <property type="entry name" value="Porins"/>
    <property type="match status" value="1"/>
</dbReference>
<gene>
    <name evidence="2" type="ORF">FOF46_04190</name>
</gene>
<keyword evidence="1" id="KW-1133">Transmembrane helix</keyword>
<keyword evidence="2" id="KW-0645">Protease</keyword>
<dbReference type="Pfam" id="PF13715">
    <property type="entry name" value="CarbopepD_reg_2"/>
    <property type="match status" value="1"/>
</dbReference>
<dbReference type="OrthoDB" id="603275at2"/>
<keyword evidence="3" id="KW-1185">Reference proteome</keyword>
<evidence type="ECO:0000256" key="1">
    <source>
        <dbReference type="SAM" id="Phobius"/>
    </source>
</evidence>
<dbReference type="Gene3D" id="2.60.40.1120">
    <property type="entry name" value="Carboxypeptidase-like, regulatory domain"/>
    <property type="match status" value="1"/>
</dbReference>
<protein>
    <submittedName>
        <fullName evidence="2">Carboxypeptidase-like regulatory domain-containing protein</fullName>
    </submittedName>
</protein>
<evidence type="ECO:0000313" key="3">
    <source>
        <dbReference type="Proteomes" id="UP000318833"/>
    </source>
</evidence>
<comment type="caution">
    <text evidence="2">The sequence shown here is derived from an EMBL/GenBank/DDBJ whole genome shotgun (WGS) entry which is preliminary data.</text>
</comment>
<dbReference type="AlphaFoldDB" id="A0A554VPT7"/>
<proteinExistence type="predicted"/>
<keyword evidence="2" id="KW-0378">Hydrolase</keyword>
<dbReference type="InterPro" id="IPR008969">
    <property type="entry name" value="CarboxyPept-like_regulatory"/>
</dbReference>
<organism evidence="2 3">
    <name type="scientific">Aquimarina algiphila</name>
    <dbReference type="NCBI Taxonomy" id="2047982"/>
    <lineage>
        <taxon>Bacteria</taxon>
        <taxon>Pseudomonadati</taxon>
        <taxon>Bacteroidota</taxon>
        <taxon>Flavobacteriia</taxon>
        <taxon>Flavobacteriales</taxon>
        <taxon>Flavobacteriaceae</taxon>
        <taxon>Aquimarina</taxon>
    </lineage>
</organism>